<dbReference type="InterPro" id="IPR028087">
    <property type="entry name" value="Tad_N"/>
</dbReference>
<organism evidence="1 2">
    <name type="scientific">Capsulimonas corticalis</name>
    <dbReference type="NCBI Taxonomy" id="2219043"/>
    <lineage>
        <taxon>Bacteria</taxon>
        <taxon>Bacillati</taxon>
        <taxon>Armatimonadota</taxon>
        <taxon>Armatimonadia</taxon>
        <taxon>Capsulimonadales</taxon>
        <taxon>Capsulimonadaceae</taxon>
        <taxon>Capsulimonas</taxon>
    </lineage>
</organism>
<name>A0A402CZT9_9BACT</name>
<dbReference type="KEGG" id="ccot:CCAX7_59160"/>
<reference evidence="1 2" key="1">
    <citation type="journal article" date="2019" name="Int. J. Syst. Evol. Microbiol.">
        <title>Capsulimonas corticalis gen. nov., sp. nov., an aerobic capsulated bacterium, of a novel bacterial order, Capsulimonadales ord. nov., of the class Armatimonadia of the phylum Armatimonadetes.</title>
        <authorList>
            <person name="Li J."/>
            <person name="Kudo C."/>
            <person name="Tonouchi A."/>
        </authorList>
    </citation>
    <scope>NUCLEOTIDE SEQUENCE [LARGE SCALE GENOMIC DNA]</scope>
    <source>
        <strain evidence="1 2">AX-7</strain>
    </source>
</reference>
<dbReference type="Proteomes" id="UP000287394">
    <property type="component" value="Chromosome"/>
</dbReference>
<sequence length="548" mass="59240">MMRQTIRNRHSRQRGVVVVYTVLALVAIIAFAGWAIDVSYLYSRTTDAQKAADTAALAGAWQLAHGGSTAAAVAAATQMANQNHYSNVTVDTAYGGDPHHVHVHVSRAEPMFFGYLFHNTQEPIGASGTAAYDSFLWQQQDPTWYGRVGGFGNYAAYGPDNGATRGDAVDVKWTAIDGTFTKTTNPLYAAHGLDYQLNVPPDYAMRNGTSQVDVEIYDPDTYEGANTHGRYDETNSNTTSEKWRYTLYSDQYINGQDVQTQIATKVYGEGDADQVNTNDKWVTPSGFQFDASQYPNGTFTVNVRSDDGSGNPGTGLDENGFLLRAGPPHPALNHVTDVNTGQARPDLSDPYQTDTWDPANSANHGLTVDQLWENLYGSGAESPNVDANGNAIKNGTTMGEKTYNSFNCNRVSSSAVIQIYFGYAPANTSGDTRITFYGFDEDSGASGIYYMCDKYPGVKFIGILPTTSAGTGNGIWSDPGPQNRGVAQASTPSNTVYFPSGSYTGGNWTAYYTTGPTDNTTWYWTVNNTTGTGSPHIHLIATTPTGVY</sequence>
<evidence type="ECO:0000313" key="1">
    <source>
        <dbReference type="EMBL" id="BDI33865.1"/>
    </source>
</evidence>
<dbReference type="Pfam" id="PF13400">
    <property type="entry name" value="Tad"/>
    <property type="match status" value="1"/>
</dbReference>
<keyword evidence="2" id="KW-1185">Reference proteome</keyword>
<proteinExistence type="predicted"/>
<gene>
    <name evidence="1" type="ORF">CCAX7_59160</name>
</gene>
<dbReference type="EMBL" id="AP025739">
    <property type="protein sequence ID" value="BDI33865.1"/>
    <property type="molecule type" value="Genomic_DNA"/>
</dbReference>
<dbReference type="AlphaFoldDB" id="A0A402CZT9"/>
<evidence type="ECO:0000313" key="2">
    <source>
        <dbReference type="Proteomes" id="UP000287394"/>
    </source>
</evidence>
<protein>
    <submittedName>
        <fullName evidence="1">Uncharacterized protein</fullName>
    </submittedName>
</protein>
<dbReference type="RefSeq" id="WP_119322806.1">
    <property type="nucleotide sequence ID" value="NZ_AP025739.1"/>
</dbReference>
<accession>A0A402CZT9</accession>